<dbReference type="Proteomes" id="UP000509418">
    <property type="component" value="Chromosome"/>
</dbReference>
<dbReference type="AlphaFoldDB" id="A0A7I0NT09"/>
<organism evidence="2 3">
    <name type="scientific">Streptomyces chartreusis</name>
    <dbReference type="NCBI Taxonomy" id="1969"/>
    <lineage>
        <taxon>Bacteria</taxon>
        <taxon>Bacillati</taxon>
        <taxon>Actinomycetota</taxon>
        <taxon>Actinomycetes</taxon>
        <taxon>Kitasatosporales</taxon>
        <taxon>Streptomycetaceae</taxon>
        <taxon>Streptomyces</taxon>
    </lineage>
</organism>
<feature type="region of interest" description="Disordered" evidence="1">
    <location>
        <begin position="454"/>
        <end position="480"/>
    </location>
</feature>
<name>A0A7I0NT09_STRCX</name>
<dbReference type="RefSeq" id="WP_176573886.1">
    <property type="nucleotide sequence ID" value="NZ_CBDRGH010000018.1"/>
</dbReference>
<evidence type="ECO:0000256" key="1">
    <source>
        <dbReference type="SAM" id="MobiDB-lite"/>
    </source>
</evidence>
<reference evidence="2 3" key="1">
    <citation type="submission" date="2020-06" db="EMBL/GenBank/DDBJ databases">
        <title>Genome mining for natural products.</title>
        <authorList>
            <person name="Zhang B."/>
            <person name="Shi J."/>
            <person name="Ge H."/>
        </authorList>
    </citation>
    <scope>NUCLEOTIDE SEQUENCE [LARGE SCALE GENOMIC DNA]</scope>
    <source>
        <strain evidence="2 3">NA02069</strain>
    </source>
</reference>
<keyword evidence="3" id="KW-1185">Reference proteome</keyword>
<protein>
    <recommendedName>
        <fullName evidence="4">Phage tail protein</fullName>
    </recommendedName>
</protein>
<feature type="compositionally biased region" description="Basic and acidic residues" evidence="1">
    <location>
        <begin position="461"/>
        <end position="480"/>
    </location>
</feature>
<sequence length="480" mass="49253">MTATAVGSTHLLLDSVSGWRPGPGPSPFPTPVVDGDALVLPAGVDEAVLVTEPLDSGVSRCRWHRVRVDADVPVGAALVVQVTTIGDDPRTLPGDGDWQTVSAAADGRVDFLVDQPPGRYLVARLLLGRSVAASVGPSVRQMRLDVVRATSAELLPAVYREDPTADDFTERFLALFDSVAESLERAAERSPALLDPDGVPDGVLPWLAGLLGLDLDFGAGQDAGRGAAVPTCGAGSGAAPEGVSGAVLRRLIVAAPLLRRRRGTPAGLALALEIVLGARPAIVEPSAPPWGALDSDARLGAVRLFGRATARARLGGTAVRGTRLGGLCGRAVAGGAPLRSFGDPDDDPVTGVAFRFRVLLPPPPPGTPASRHRTTARALVERLAPAHTAASVTVGGGGFIAGERSTVGVDTLLVGPDPSPSGHAALGSGTVLRPDRCGHRGIRLDGRAATGLRTVALDGPGHPRDNDSDTDRDCEEGRTP</sequence>
<proteinExistence type="predicted"/>
<accession>A0A7I0NT09</accession>
<dbReference type="EMBL" id="CP056041">
    <property type="protein sequence ID" value="QKZ16202.1"/>
    <property type="molecule type" value="Genomic_DNA"/>
</dbReference>
<evidence type="ECO:0000313" key="2">
    <source>
        <dbReference type="EMBL" id="QKZ16202.1"/>
    </source>
</evidence>
<evidence type="ECO:0008006" key="4">
    <source>
        <dbReference type="Google" id="ProtNLM"/>
    </source>
</evidence>
<evidence type="ECO:0000313" key="3">
    <source>
        <dbReference type="Proteomes" id="UP000509418"/>
    </source>
</evidence>
<gene>
    <name evidence="2" type="ORF">HUT05_01720</name>
</gene>